<comment type="caution">
    <text evidence="2">The sequence shown here is derived from an EMBL/GenBank/DDBJ whole genome shotgun (WGS) entry which is preliminary data.</text>
</comment>
<feature type="transmembrane region" description="Helical" evidence="1">
    <location>
        <begin position="17"/>
        <end position="41"/>
    </location>
</feature>
<dbReference type="RefSeq" id="WP_376866276.1">
    <property type="nucleotide sequence ID" value="NZ_JBHRYB010000007.1"/>
</dbReference>
<evidence type="ECO:0000256" key="1">
    <source>
        <dbReference type="SAM" id="Phobius"/>
    </source>
</evidence>
<keyword evidence="3" id="KW-1185">Reference proteome</keyword>
<dbReference type="Proteomes" id="UP001595722">
    <property type="component" value="Unassembled WGS sequence"/>
</dbReference>
<feature type="transmembrane region" description="Helical" evidence="1">
    <location>
        <begin position="144"/>
        <end position="167"/>
    </location>
</feature>
<dbReference type="EMBL" id="JBHRYB010000007">
    <property type="protein sequence ID" value="MFC3680345.1"/>
    <property type="molecule type" value="Genomic_DNA"/>
</dbReference>
<feature type="transmembrane region" description="Helical" evidence="1">
    <location>
        <begin position="214"/>
        <end position="235"/>
    </location>
</feature>
<keyword evidence="1" id="KW-1133">Transmembrane helix</keyword>
<feature type="transmembrane region" description="Helical" evidence="1">
    <location>
        <begin position="188"/>
        <end position="208"/>
    </location>
</feature>
<accession>A0ABV7VS22</accession>
<evidence type="ECO:0000313" key="3">
    <source>
        <dbReference type="Proteomes" id="UP001595722"/>
    </source>
</evidence>
<feature type="transmembrane region" description="Helical" evidence="1">
    <location>
        <begin position="71"/>
        <end position="88"/>
    </location>
</feature>
<reference evidence="3" key="1">
    <citation type="journal article" date="2019" name="Int. J. Syst. Evol. Microbiol.">
        <title>The Global Catalogue of Microorganisms (GCM) 10K type strain sequencing project: providing services to taxonomists for standard genome sequencing and annotation.</title>
        <authorList>
            <consortium name="The Broad Institute Genomics Platform"/>
            <consortium name="The Broad Institute Genome Sequencing Center for Infectious Disease"/>
            <person name="Wu L."/>
            <person name="Ma J."/>
        </authorList>
    </citation>
    <scope>NUCLEOTIDE SEQUENCE [LARGE SCALE GENOMIC DNA]</scope>
    <source>
        <strain evidence="3">KCTC 42424</strain>
    </source>
</reference>
<organism evidence="2 3">
    <name type="scientific">Bacterioplanoides pacificum</name>
    <dbReference type="NCBI Taxonomy" id="1171596"/>
    <lineage>
        <taxon>Bacteria</taxon>
        <taxon>Pseudomonadati</taxon>
        <taxon>Pseudomonadota</taxon>
        <taxon>Gammaproteobacteria</taxon>
        <taxon>Oceanospirillales</taxon>
        <taxon>Oceanospirillaceae</taxon>
        <taxon>Bacterioplanoides</taxon>
    </lineage>
</organism>
<keyword evidence="1" id="KW-0472">Membrane</keyword>
<keyword evidence="1" id="KW-0812">Transmembrane</keyword>
<feature type="transmembrane region" description="Helical" evidence="1">
    <location>
        <begin position="247"/>
        <end position="273"/>
    </location>
</feature>
<feature type="transmembrane region" description="Helical" evidence="1">
    <location>
        <begin position="95"/>
        <end position="112"/>
    </location>
</feature>
<sequence>MKKLAQWAMTGRWQATVAAGACLAIPLFFWLGAAILALVILRYGWQQAAQVVLWALLPGITWLAMGDPTPLLTALGTSALAVVLRATIRLDWTVMVSAVSGIVVYFLLPLLLPEVLPQVKDSSEQLIAEALKEQPELLTQLQPLVAPMISGVLAALHALVFMLCLLLGRYWQSTFYNPGGFGAEFKQLRLPLAFSLPVMLVMLTAGQLDPELAGLMPVLTIPLMLAGLALFHGLVSQTKASPNWMIVVYIGLFVLGQYMYTLLIFVACLDSAWNFRARLPKDTAD</sequence>
<evidence type="ECO:0008006" key="4">
    <source>
        <dbReference type="Google" id="ProtNLM"/>
    </source>
</evidence>
<gene>
    <name evidence="2" type="ORF">ACFOMG_09580</name>
</gene>
<evidence type="ECO:0000313" key="2">
    <source>
        <dbReference type="EMBL" id="MFC3680345.1"/>
    </source>
</evidence>
<protein>
    <recommendedName>
        <fullName evidence="4">DUF2232 domain-containing protein</fullName>
    </recommendedName>
</protein>
<name>A0ABV7VS22_9GAMM</name>
<proteinExistence type="predicted"/>